<feature type="compositionally biased region" description="Basic residues" evidence="1">
    <location>
        <begin position="62"/>
        <end position="71"/>
    </location>
</feature>
<dbReference type="Proteomes" id="UP000283210">
    <property type="component" value="Chromosome 8"/>
</dbReference>
<feature type="compositionally biased region" description="Low complexity" evidence="1">
    <location>
        <begin position="16"/>
        <end position="29"/>
    </location>
</feature>
<organism evidence="2 3">
    <name type="scientific">Oryzias javanicus</name>
    <name type="common">Javanese ricefish</name>
    <name type="synonym">Aplocheilus javanicus</name>
    <dbReference type="NCBI Taxonomy" id="123683"/>
    <lineage>
        <taxon>Eukaryota</taxon>
        <taxon>Metazoa</taxon>
        <taxon>Chordata</taxon>
        <taxon>Craniata</taxon>
        <taxon>Vertebrata</taxon>
        <taxon>Euteleostomi</taxon>
        <taxon>Actinopterygii</taxon>
        <taxon>Neopterygii</taxon>
        <taxon>Teleostei</taxon>
        <taxon>Neoteleostei</taxon>
        <taxon>Acanthomorphata</taxon>
        <taxon>Ovalentaria</taxon>
        <taxon>Atherinomorphae</taxon>
        <taxon>Beloniformes</taxon>
        <taxon>Adrianichthyidae</taxon>
        <taxon>Oryziinae</taxon>
        <taxon>Oryzias</taxon>
    </lineage>
</organism>
<dbReference type="AlphaFoldDB" id="A0A437D4K8"/>
<gene>
    <name evidence="2" type="ORF">OJAV_G00083190</name>
</gene>
<evidence type="ECO:0000313" key="3">
    <source>
        <dbReference type="Proteomes" id="UP000283210"/>
    </source>
</evidence>
<proteinExistence type="predicted"/>
<evidence type="ECO:0000256" key="1">
    <source>
        <dbReference type="SAM" id="MobiDB-lite"/>
    </source>
</evidence>
<evidence type="ECO:0000313" key="2">
    <source>
        <dbReference type="EMBL" id="RVE69966.1"/>
    </source>
</evidence>
<reference evidence="2 3" key="2">
    <citation type="submission" date="2019-01" db="EMBL/GenBank/DDBJ databases">
        <title>A chromosome length genome reference of the Java medaka (oryzias javanicus).</title>
        <authorList>
            <person name="Herpin A."/>
            <person name="Takehana Y."/>
            <person name="Naruse K."/>
            <person name="Ansai S."/>
            <person name="Kawaguchi M."/>
        </authorList>
    </citation>
    <scope>NUCLEOTIDE SEQUENCE [LARGE SCALE GENOMIC DNA]</scope>
    <source>
        <strain evidence="2">RS831</strain>
        <tissue evidence="2">Whole body</tissue>
    </source>
</reference>
<keyword evidence="3" id="KW-1185">Reference proteome</keyword>
<accession>A0A437D4K8</accession>
<name>A0A437D4K8_ORYJA</name>
<sequence>MGRGLRGSGRGRFKAVGSRGSVSVSSVVRHGASTAPIMTENDGGKWKHRGLSSPSTASGIRTGRHSSKTET</sequence>
<protein>
    <submittedName>
        <fullName evidence="2">Uncharacterized protein</fullName>
    </submittedName>
</protein>
<dbReference type="EMBL" id="CM012444">
    <property type="protein sequence ID" value="RVE69966.1"/>
    <property type="molecule type" value="Genomic_DNA"/>
</dbReference>
<feature type="compositionally biased region" description="Gly residues" evidence="1">
    <location>
        <begin position="1"/>
        <end position="10"/>
    </location>
</feature>
<reference evidence="2 3" key="1">
    <citation type="submission" date="2018-11" db="EMBL/GenBank/DDBJ databases">
        <authorList>
            <person name="Lopez-Roques C."/>
            <person name="Donnadieu C."/>
            <person name="Bouchez O."/>
            <person name="Klopp C."/>
            <person name="Cabau C."/>
            <person name="Zahm M."/>
        </authorList>
    </citation>
    <scope>NUCLEOTIDE SEQUENCE [LARGE SCALE GENOMIC DNA]</scope>
    <source>
        <strain evidence="2">RS831</strain>
        <tissue evidence="2">Whole body</tissue>
    </source>
</reference>
<feature type="region of interest" description="Disordered" evidence="1">
    <location>
        <begin position="1"/>
        <end position="71"/>
    </location>
</feature>